<dbReference type="Pfam" id="PF03932">
    <property type="entry name" value="CutC"/>
    <property type="match status" value="1"/>
</dbReference>
<comment type="similarity">
    <text evidence="1">Belongs to the CutC family.</text>
</comment>
<dbReference type="Proteomes" id="UP001328107">
    <property type="component" value="Unassembled WGS sequence"/>
</dbReference>
<dbReference type="HAMAP" id="MF_00795">
    <property type="entry name" value="CutC"/>
    <property type="match status" value="1"/>
</dbReference>
<protein>
    <recommendedName>
        <fullName evidence="2">Copper homeostasis protein cutC homolog</fullName>
    </recommendedName>
</protein>
<evidence type="ECO:0000256" key="1">
    <source>
        <dbReference type="ARBA" id="ARBA00007768"/>
    </source>
</evidence>
<dbReference type="SUPFAM" id="SSF110395">
    <property type="entry name" value="CutC-like"/>
    <property type="match status" value="1"/>
</dbReference>
<proteinExistence type="inferred from homology"/>
<dbReference type="AlphaFoldDB" id="A0AAN4ZV92"/>
<sequence>SFKPLHSMPLEVCVDSAKSCYECLFGGADRLEVCGELSVGGLTPTIGSFESMFRIIRSWPVDHRVMIRPRGGDFVYDDSEMDAMVMDIEKLRERGARGFVFGCLKKDYTLDDVKCKRLLDATRGLPCTLHRCFDWTPDWKQAMRTASELGFRTILTSGQQPTVGTAIGTLREMAAFSATLTQPIEIMAGSGLDEASLRALLDQTTIRWFHGSASTPVAAASIHNPPFPMGPQDQELRKSADRNVVKLLNAIINEGRGTN</sequence>
<dbReference type="EMBL" id="BTRK01000003">
    <property type="protein sequence ID" value="GMR44160.1"/>
    <property type="molecule type" value="Genomic_DNA"/>
</dbReference>
<evidence type="ECO:0000313" key="3">
    <source>
        <dbReference type="EMBL" id="GMR44160.1"/>
    </source>
</evidence>
<dbReference type="InterPro" id="IPR036822">
    <property type="entry name" value="CutC-like_dom_sf"/>
</dbReference>
<keyword evidence="4" id="KW-1185">Reference proteome</keyword>
<name>A0AAN4ZV92_9BILA</name>
<accession>A0AAN4ZV92</accession>
<dbReference type="PANTHER" id="PTHR12598:SF0">
    <property type="entry name" value="COPPER HOMEOSTASIS PROTEIN CUTC HOMOLOG"/>
    <property type="match status" value="1"/>
</dbReference>
<dbReference type="PANTHER" id="PTHR12598">
    <property type="entry name" value="COPPER HOMEOSTASIS PROTEIN CUTC"/>
    <property type="match status" value="1"/>
</dbReference>
<evidence type="ECO:0000256" key="2">
    <source>
        <dbReference type="ARBA" id="ARBA00019014"/>
    </source>
</evidence>
<dbReference type="InterPro" id="IPR005627">
    <property type="entry name" value="CutC-like"/>
</dbReference>
<organism evidence="3 4">
    <name type="scientific">Pristionchus mayeri</name>
    <dbReference type="NCBI Taxonomy" id="1317129"/>
    <lineage>
        <taxon>Eukaryota</taxon>
        <taxon>Metazoa</taxon>
        <taxon>Ecdysozoa</taxon>
        <taxon>Nematoda</taxon>
        <taxon>Chromadorea</taxon>
        <taxon>Rhabditida</taxon>
        <taxon>Rhabditina</taxon>
        <taxon>Diplogasteromorpha</taxon>
        <taxon>Diplogasteroidea</taxon>
        <taxon>Neodiplogasteridae</taxon>
        <taxon>Pristionchus</taxon>
    </lineage>
</organism>
<comment type="caution">
    <text evidence="3">The sequence shown here is derived from an EMBL/GenBank/DDBJ whole genome shotgun (WGS) entry which is preliminary data.</text>
</comment>
<gene>
    <name evidence="3" type="ORF">PMAYCL1PPCAC_14355</name>
</gene>
<evidence type="ECO:0000313" key="4">
    <source>
        <dbReference type="Proteomes" id="UP001328107"/>
    </source>
</evidence>
<dbReference type="Gene3D" id="3.20.20.380">
    <property type="entry name" value="Copper homeostasis (CutC) domain"/>
    <property type="match status" value="1"/>
</dbReference>
<feature type="non-terminal residue" evidence="3">
    <location>
        <position position="1"/>
    </location>
</feature>
<dbReference type="GO" id="GO:0005507">
    <property type="term" value="F:copper ion binding"/>
    <property type="evidence" value="ECO:0007669"/>
    <property type="project" value="TreeGrafter"/>
</dbReference>
<reference evidence="4" key="1">
    <citation type="submission" date="2022-10" db="EMBL/GenBank/DDBJ databases">
        <title>Genome assembly of Pristionchus species.</title>
        <authorList>
            <person name="Yoshida K."/>
            <person name="Sommer R.J."/>
        </authorList>
    </citation>
    <scope>NUCLEOTIDE SEQUENCE [LARGE SCALE GENOMIC DNA]</scope>
    <source>
        <strain evidence="4">RS5460</strain>
    </source>
</reference>